<feature type="non-terminal residue" evidence="1">
    <location>
        <position position="1"/>
    </location>
</feature>
<evidence type="ECO:0000313" key="2">
    <source>
        <dbReference type="Proteomes" id="UP000266721"/>
    </source>
</evidence>
<reference evidence="1 2" key="1">
    <citation type="journal article" date="2016" name="PLoS ONE">
        <title>A First Insight into the Genome of the Filter-Feeder Mussel Mytilus galloprovincialis.</title>
        <authorList>
            <person name="Murgarella M."/>
            <person name="Puiu D."/>
            <person name="Novoa B."/>
            <person name="Figueras A."/>
            <person name="Posada D."/>
            <person name="Canchaya C."/>
        </authorList>
    </citation>
    <scope>NUCLEOTIDE SEQUENCE [LARGE SCALE GENOMIC DNA]</scope>
    <source>
        <tissue evidence="1">Muscle</tissue>
    </source>
</reference>
<protein>
    <submittedName>
        <fullName evidence="1">Uncharacterized protein</fullName>
    </submittedName>
</protein>
<dbReference type="Proteomes" id="UP000266721">
    <property type="component" value="Unassembled WGS sequence"/>
</dbReference>
<sequence>MVLMGQTVKIPVITVKRQNVTSSMVLVQMDVLLDGRVPSVK</sequence>
<accession>A0A3R5THF8</accession>
<keyword evidence="2" id="KW-1185">Reference proteome</keyword>
<gene>
    <name evidence="1" type="ORF">AM593_06849</name>
</gene>
<dbReference type="EMBL" id="KV600145">
    <property type="protein sequence ID" value="OPL20806.1"/>
    <property type="molecule type" value="Genomic_DNA"/>
</dbReference>
<dbReference type="AlphaFoldDB" id="A0A3R5THF8"/>
<proteinExistence type="predicted"/>
<name>A0A3R5THF8_MYTGA</name>
<organism evidence="1 2">
    <name type="scientific">Mytilus galloprovincialis</name>
    <name type="common">Mediterranean mussel</name>
    <dbReference type="NCBI Taxonomy" id="29158"/>
    <lineage>
        <taxon>Eukaryota</taxon>
        <taxon>Metazoa</taxon>
        <taxon>Spiralia</taxon>
        <taxon>Lophotrochozoa</taxon>
        <taxon>Mollusca</taxon>
        <taxon>Bivalvia</taxon>
        <taxon>Autobranchia</taxon>
        <taxon>Pteriomorphia</taxon>
        <taxon>Mytilida</taxon>
        <taxon>Mytiloidea</taxon>
        <taxon>Mytilidae</taxon>
        <taxon>Mytilinae</taxon>
        <taxon>Mytilus</taxon>
    </lineage>
</organism>
<evidence type="ECO:0000313" key="1">
    <source>
        <dbReference type="EMBL" id="OPL20806.1"/>
    </source>
</evidence>